<keyword evidence="2" id="KW-0436">Ligase</keyword>
<dbReference type="FunFam" id="3.30.300.30:FF:000005">
    <property type="entry name" value="Acyl-coenzyme A synthetase ACSM5, mitochondrial"/>
    <property type="match status" value="1"/>
</dbReference>
<dbReference type="GO" id="GO:0016405">
    <property type="term" value="F:CoA-ligase activity"/>
    <property type="evidence" value="ECO:0007669"/>
    <property type="project" value="UniProtKB-ARBA"/>
</dbReference>
<dbReference type="GO" id="GO:0006637">
    <property type="term" value="P:acyl-CoA metabolic process"/>
    <property type="evidence" value="ECO:0007669"/>
    <property type="project" value="TreeGrafter"/>
</dbReference>
<dbReference type="PANTHER" id="PTHR43605:SF10">
    <property type="entry name" value="ACYL-COA SYNTHETASE MEDIUM CHAIN FAMILY MEMBER 3"/>
    <property type="match status" value="1"/>
</dbReference>
<accession>A0A2N7UFF6</accession>
<evidence type="ECO:0000259" key="6">
    <source>
        <dbReference type="Pfam" id="PF00501"/>
    </source>
</evidence>
<dbReference type="GO" id="GO:0015645">
    <property type="term" value="F:fatty acid ligase activity"/>
    <property type="evidence" value="ECO:0007669"/>
    <property type="project" value="TreeGrafter"/>
</dbReference>
<dbReference type="Gene3D" id="3.30.300.30">
    <property type="match status" value="1"/>
</dbReference>
<keyword evidence="9" id="KW-1185">Reference proteome</keyword>
<dbReference type="Gene3D" id="3.40.50.12780">
    <property type="entry name" value="N-terminal domain of ligase-like"/>
    <property type="match status" value="1"/>
</dbReference>
<sequence>MSISTSHPDATPHPDTTPNDTSSTTQPDYASFAARFSIDEVIARLDDHRDGKFNAYESCCGRHLRAGRGEVLALVHEDSHGNVNKLTYAQLDAESAKLAGWFAERGLGVGDRIACMLPRSPQLLVAVLATWRIGAVYQPLFTAFGPDAVDYRLGRADTRLVITDHANRFKFDGLTQCPPVLAVGGPDAEHADDLSWTEALGHAPIEATPPRLASDAPFLQMFTSGTVGKPKGVAVPLAGMPAFALYMELAVDLRDDDRFWNMADPGWAYGLYYAIAGPLLLGVTTHFCEAGFTADGAMAFMKRHHITNFAAAPTAYRLMKASGLFDNAHETLELRVASSAGEPLNTEVVTWVERSLGCPVMDHYGQTETGMTCNNHHALDHSKHVGAMGVPMPGYRLAILDAEYNELPAGEPGVLAVDINNSPAHFFAGYTWQEKHPFAEGYYLTGDVVIRNEDGTFQFAGRDDDIITTAGYRVGPTDVENSVMTHPAVAESAAVGQPDEIRGEIIKSYVVLREGFEPSDALADEIRQQVRERLSTHAFPRVIEFVDTLPKTPSGKIQRFKLRADAADKADAK</sequence>
<dbReference type="InterPro" id="IPR051087">
    <property type="entry name" value="Mitochondrial_ACSM"/>
</dbReference>
<dbReference type="InterPro" id="IPR042099">
    <property type="entry name" value="ANL_N_sf"/>
</dbReference>
<evidence type="ECO:0000313" key="9">
    <source>
        <dbReference type="Proteomes" id="UP000235547"/>
    </source>
</evidence>
<evidence type="ECO:0000313" key="8">
    <source>
        <dbReference type="EMBL" id="PMR79174.1"/>
    </source>
</evidence>
<dbReference type="Pfam" id="PF00501">
    <property type="entry name" value="AMP-binding"/>
    <property type="match status" value="1"/>
</dbReference>
<dbReference type="InterPro" id="IPR025110">
    <property type="entry name" value="AMP-bd_C"/>
</dbReference>
<dbReference type="InterPro" id="IPR000873">
    <property type="entry name" value="AMP-dep_synth/lig_dom"/>
</dbReference>
<dbReference type="RefSeq" id="WP_102588727.1">
    <property type="nucleotide sequence ID" value="NZ_BNAE01000001.1"/>
</dbReference>
<dbReference type="OrthoDB" id="9803968at2"/>
<evidence type="ECO:0000256" key="4">
    <source>
        <dbReference type="ARBA" id="ARBA00022840"/>
    </source>
</evidence>
<reference evidence="8 9" key="1">
    <citation type="submission" date="2018-01" db="EMBL/GenBank/DDBJ databases">
        <title>Halomonas endophytica sp. nov., isolated from storage liquid in the stems of Populus euphratica.</title>
        <authorList>
            <person name="Chen C."/>
        </authorList>
    </citation>
    <scope>NUCLEOTIDE SEQUENCE [LARGE SCALE GENOMIC DNA]</scope>
    <source>
        <strain evidence="8 9">BZ-SZ-XJ27</strain>
    </source>
</reference>
<feature type="domain" description="AMP-binding enzyme C-terminal" evidence="7">
    <location>
        <begin position="479"/>
        <end position="556"/>
    </location>
</feature>
<evidence type="ECO:0000256" key="2">
    <source>
        <dbReference type="ARBA" id="ARBA00022598"/>
    </source>
</evidence>
<gene>
    <name evidence="8" type="ORF">C1H70_12795</name>
</gene>
<proteinExistence type="inferred from homology"/>
<dbReference type="InterPro" id="IPR045851">
    <property type="entry name" value="AMP-bd_C_sf"/>
</dbReference>
<dbReference type="PANTHER" id="PTHR43605">
    <property type="entry name" value="ACYL-COENZYME A SYNTHETASE"/>
    <property type="match status" value="1"/>
</dbReference>
<dbReference type="AlphaFoldDB" id="A0A2N7UFF6"/>
<dbReference type="GO" id="GO:0005524">
    <property type="term" value="F:ATP binding"/>
    <property type="evidence" value="ECO:0007669"/>
    <property type="project" value="UniProtKB-KW"/>
</dbReference>
<keyword evidence="3" id="KW-0547">Nucleotide-binding</keyword>
<organism evidence="8 9">
    <name type="scientific">Halomonas urumqiensis</name>
    <dbReference type="NCBI Taxonomy" id="1684789"/>
    <lineage>
        <taxon>Bacteria</taxon>
        <taxon>Pseudomonadati</taxon>
        <taxon>Pseudomonadota</taxon>
        <taxon>Gammaproteobacteria</taxon>
        <taxon>Oceanospirillales</taxon>
        <taxon>Halomonadaceae</taxon>
        <taxon>Halomonas</taxon>
    </lineage>
</organism>
<protein>
    <submittedName>
        <fullName evidence="8">AMP-binding protein</fullName>
    </submittedName>
</protein>
<dbReference type="Pfam" id="PF13193">
    <property type="entry name" value="AMP-binding_C"/>
    <property type="match status" value="1"/>
</dbReference>
<dbReference type="EMBL" id="PNRG01000029">
    <property type="protein sequence ID" value="PMR79174.1"/>
    <property type="molecule type" value="Genomic_DNA"/>
</dbReference>
<feature type="region of interest" description="Disordered" evidence="5">
    <location>
        <begin position="1"/>
        <end position="26"/>
    </location>
</feature>
<evidence type="ECO:0000256" key="5">
    <source>
        <dbReference type="SAM" id="MobiDB-lite"/>
    </source>
</evidence>
<dbReference type="Proteomes" id="UP000235547">
    <property type="component" value="Unassembled WGS sequence"/>
</dbReference>
<evidence type="ECO:0000259" key="7">
    <source>
        <dbReference type="Pfam" id="PF13193"/>
    </source>
</evidence>
<evidence type="ECO:0000256" key="3">
    <source>
        <dbReference type="ARBA" id="ARBA00022741"/>
    </source>
</evidence>
<feature type="domain" description="AMP-dependent synthetase/ligase" evidence="6">
    <location>
        <begin position="73"/>
        <end position="417"/>
    </location>
</feature>
<evidence type="ECO:0000256" key="1">
    <source>
        <dbReference type="ARBA" id="ARBA00006432"/>
    </source>
</evidence>
<comment type="caution">
    <text evidence="8">The sequence shown here is derived from an EMBL/GenBank/DDBJ whole genome shotgun (WGS) entry which is preliminary data.</text>
</comment>
<dbReference type="GO" id="GO:0004321">
    <property type="term" value="F:fatty-acyl-CoA synthase activity"/>
    <property type="evidence" value="ECO:0007669"/>
    <property type="project" value="TreeGrafter"/>
</dbReference>
<keyword evidence="4" id="KW-0067">ATP-binding</keyword>
<name>A0A2N7UFF6_9GAMM</name>
<dbReference type="SUPFAM" id="SSF56801">
    <property type="entry name" value="Acetyl-CoA synthetase-like"/>
    <property type="match status" value="1"/>
</dbReference>
<dbReference type="GO" id="GO:0006633">
    <property type="term" value="P:fatty acid biosynthetic process"/>
    <property type="evidence" value="ECO:0007669"/>
    <property type="project" value="TreeGrafter"/>
</dbReference>
<comment type="similarity">
    <text evidence="1">Belongs to the ATP-dependent AMP-binding enzyme family.</text>
</comment>